<name>A0A5N5HBR1_9ROSA</name>
<organism evidence="1 2">
    <name type="scientific">Pyrus ussuriensis x Pyrus communis</name>
    <dbReference type="NCBI Taxonomy" id="2448454"/>
    <lineage>
        <taxon>Eukaryota</taxon>
        <taxon>Viridiplantae</taxon>
        <taxon>Streptophyta</taxon>
        <taxon>Embryophyta</taxon>
        <taxon>Tracheophyta</taxon>
        <taxon>Spermatophyta</taxon>
        <taxon>Magnoliopsida</taxon>
        <taxon>eudicotyledons</taxon>
        <taxon>Gunneridae</taxon>
        <taxon>Pentapetalae</taxon>
        <taxon>rosids</taxon>
        <taxon>fabids</taxon>
        <taxon>Rosales</taxon>
        <taxon>Rosaceae</taxon>
        <taxon>Amygdaloideae</taxon>
        <taxon>Maleae</taxon>
        <taxon>Pyrus</taxon>
    </lineage>
</organism>
<dbReference type="AlphaFoldDB" id="A0A5N5HBR1"/>
<comment type="caution">
    <text evidence="1">The sequence shown here is derived from an EMBL/GenBank/DDBJ whole genome shotgun (WGS) entry which is preliminary data.</text>
</comment>
<accession>A0A5N5HBR1</accession>
<sequence>MARKGFVSRDGTVTDADASTAAEKAKAVEIKKQLERLVKAIVDEDDYRVEIADEVIRTLASSKDLKSQKLPSLYPSFSSPPLPLLLPRRSIHHHHLRDPYLLMGSWVS</sequence>
<reference evidence="1 2" key="1">
    <citation type="submission" date="2019-09" db="EMBL/GenBank/DDBJ databases">
        <authorList>
            <person name="Ou C."/>
        </authorList>
    </citation>
    <scope>NUCLEOTIDE SEQUENCE [LARGE SCALE GENOMIC DNA]</scope>
    <source>
        <strain evidence="1">S2</strain>
        <tissue evidence="1">Leaf</tissue>
    </source>
</reference>
<evidence type="ECO:0000313" key="1">
    <source>
        <dbReference type="EMBL" id="KAB2623562.1"/>
    </source>
</evidence>
<dbReference type="Proteomes" id="UP000327157">
    <property type="component" value="Unassembled WGS sequence"/>
</dbReference>
<keyword evidence="2" id="KW-1185">Reference proteome</keyword>
<evidence type="ECO:0000313" key="2">
    <source>
        <dbReference type="Proteomes" id="UP000327157"/>
    </source>
</evidence>
<dbReference type="EMBL" id="SMOL01000214">
    <property type="protein sequence ID" value="KAB2623562.1"/>
    <property type="molecule type" value="Genomic_DNA"/>
</dbReference>
<proteinExistence type="predicted"/>
<gene>
    <name evidence="1" type="ORF">D8674_038854</name>
</gene>
<protein>
    <submittedName>
        <fullName evidence="1">U-box domain-containing protein 9-like</fullName>
    </submittedName>
</protein>
<reference evidence="1 2" key="2">
    <citation type="submission" date="2019-11" db="EMBL/GenBank/DDBJ databases">
        <title>A de novo genome assembly of a pear dwarfing rootstock.</title>
        <authorList>
            <person name="Wang F."/>
            <person name="Wang J."/>
            <person name="Li S."/>
            <person name="Zhang Y."/>
            <person name="Fang M."/>
            <person name="Ma L."/>
            <person name="Zhao Y."/>
            <person name="Jiang S."/>
        </authorList>
    </citation>
    <scope>NUCLEOTIDE SEQUENCE [LARGE SCALE GENOMIC DNA]</scope>
    <source>
        <strain evidence="1">S2</strain>
        <tissue evidence="1">Leaf</tissue>
    </source>
</reference>